<evidence type="ECO:0000313" key="1">
    <source>
        <dbReference type="EMBL" id="KAG1788617.1"/>
    </source>
</evidence>
<dbReference type="EMBL" id="JABBWE010000066">
    <property type="protein sequence ID" value="KAG1788617.1"/>
    <property type="molecule type" value="Genomic_DNA"/>
</dbReference>
<accession>A0A9P7DCL1</accession>
<dbReference type="Proteomes" id="UP000719766">
    <property type="component" value="Unassembled WGS sequence"/>
</dbReference>
<organism evidence="1 2">
    <name type="scientific">Suillus plorans</name>
    <dbReference type="NCBI Taxonomy" id="116603"/>
    <lineage>
        <taxon>Eukaryota</taxon>
        <taxon>Fungi</taxon>
        <taxon>Dikarya</taxon>
        <taxon>Basidiomycota</taxon>
        <taxon>Agaricomycotina</taxon>
        <taxon>Agaricomycetes</taxon>
        <taxon>Agaricomycetidae</taxon>
        <taxon>Boletales</taxon>
        <taxon>Suillineae</taxon>
        <taxon>Suillaceae</taxon>
        <taxon>Suillus</taxon>
    </lineage>
</organism>
<dbReference type="AlphaFoldDB" id="A0A9P7DCL1"/>
<sequence length="288" mass="31768">MEEIDRAIRALKADIERSNVNGGVNDAFHNFALYLVLLKSSSPSLQSTSKLCEILRQSPLPLYAAVPRPALQLSSAIMCKIIDNLRTTPLVKSQPTQLIVSWNETAAALLSGVLDSSSALLQQTQVIAFSLLRDTLAKHPGNQRRLRDHAVLGWSFIGMAISQSKDYLVIDALLDLVGLLMPSNKTEEGKEKRTTFIKELFGSMKHFSCSFTLVDSILQSIEGSCWEDTSMKVMDALARSDITFVISRIPDQHLTTFPRLIRTSGPPDLLSMSPDPILYPSGSLYSCI</sequence>
<dbReference type="GeneID" id="64602653"/>
<gene>
    <name evidence="1" type="ORF">HD556DRAFT_1496519</name>
</gene>
<name>A0A9P7DCL1_9AGAM</name>
<dbReference type="OrthoDB" id="3270368at2759"/>
<protein>
    <submittedName>
        <fullName evidence="1">Uncharacterized protein</fullName>
    </submittedName>
</protein>
<proteinExistence type="predicted"/>
<evidence type="ECO:0000313" key="2">
    <source>
        <dbReference type="Proteomes" id="UP000719766"/>
    </source>
</evidence>
<dbReference type="RefSeq" id="XP_041155808.1">
    <property type="nucleotide sequence ID" value="XM_041308889.1"/>
</dbReference>
<keyword evidence="2" id="KW-1185">Reference proteome</keyword>
<comment type="caution">
    <text evidence="1">The sequence shown here is derived from an EMBL/GenBank/DDBJ whole genome shotgun (WGS) entry which is preliminary data.</text>
</comment>
<reference evidence="1" key="1">
    <citation type="journal article" date="2020" name="New Phytol.">
        <title>Comparative genomics reveals dynamic genome evolution in host specialist ectomycorrhizal fungi.</title>
        <authorList>
            <person name="Lofgren L.A."/>
            <person name="Nguyen N.H."/>
            <person name="Vilgalys R."/>
            <person name="Ruytinx J."/>
            <person name="Liao H.L."/>
            <person name="Branco S."/>
            <person name="Kuo A."/>
            <person name="LaButti K."/>
            <person name="Lipzen A."/>
            <person name="Andreopoulos W."/>
            <person name="Pangilinan J."/>
            <person name="Riley R."/>
            <person name="Hundley H."/>
            <person name="Na H."/>
            <person name="Barry K."/>
            <person name="Grigoriev I.V."/>
            <person name="Stajich J.E."/>
            <person name="Kennedy P.G."/>
        </authorList>
    </citation>
    <scope>NUCLEOTIDE SEQUENCE</scope>
    <source>
        <strain evidence="1">S12</strain>
    </source>
</reference>